<dbReference type="InterPro" id="IPR036908">
    <property type="entry name" value="RlpA-like_sf"/>
</dbReference>
<reference evidence="3" key="1">
    <citation type="submission" date="2020-08" db="EMBL/GenBank/DDBJ databases">
        <title>Genome public.</title>
        <authorList>
            <person name="Liu C."/>
            <person name="Sun Q."/>
        </authorList>
    </citation>
    <scope>NUCLEOTIDE SEQUENCE</scope>
    <source>
        <strain evidence="3">NSJ-31</strain>
    </source>
</reference>
<dbReference type="InterPro" id="IPR059180">
    <property type="entry name" value="3D_YorM"/>
</dbReference>
<gene>
    <name evidence="3" type="ORF">H8711_10985</name>
</gene>
<organism evidence="3 4">
    <name type="scientific">Ligaoa zhengdingensis</name>
    <dbReference type="NCBI Taxonomy" id="2763658"/>
    <lineage>
        <taxon>Bacteria</taxon>
        <taxon>Bacillati</taxon>
        <taxon>Bacillota</taxon>
        <taxon>Clostridia</taxon>
        <taxon>Eubacteriales</taxon>
        <taxon>Oscillospiraceae</taxon>
        <taxon>Ligaoa</taxon>
    </lineage>
</organism>
<dbReference type="AlphaFoldDB" id="A0A926DY82"/>
<dbReference type="EMBL" id="JACRST010000020">
    <property type="protein sequence ID" value="MBC8547450.1"/>
    <property type="molecule type" value="Genomic_DNA"/>
</dbReference>
<dbReference type="RefSeq" id="WP_249283494.1">
    <property type="nucleotide sequence ID" value="NZ_JACRST010000020.1"/>
</dbReference>
<dbReference type="InterPro" id="IPR011098">
    <property type="entry name" value="G5_dom"/>
</dbReference>
<keyword evidence="4" id="KW-1185">Reference proteome</keyword>
<feature type="domain" description="G5" evidence="2">
    <location>
        <begin position="151"/>
        <end position="231"/>
    </location>
</feature>
<sequence length="348" mass="38240">MRTIQKWLLTVLRLLRSRAFAVSGLAALLSVTVYATSASINTVYIHDDDLEEAILIRTSEDDINVILENQGIEVRPADTVAFTGFENQVAEVTITRAFPVSINADGKTLTVHTTGGTVREILSQADVEIDDQDLINKSLSTFVEPDDEIVINRVEYLTSQVEEEIPFEEEIRYTPLLRNGRSEILQAGRTGTLVKTYIERTVDGVVEEATLDGENVVEAPVTQISLVGADVPVSDLNLGYEIVNNVPTTYEKVIKGARATGYSAGSRARGASGNRLEYGHVAVNPKVIPYNSLLYITSEDGSFVYGYAIASDTGIALMDGRIDVDLYYETYRESELNGVKNVNIYVLD</sequence>
<dbReference type="Gene3D" id="2.20.230.10">
    <property type="entry name" value="Resuscitation-promoting factor rpfb"/>
    <property type="match status" value="1"/>
</dbReference>
<dbReference type="PANTHER" id="PTHR39160:SF4">
    <property type="entry name" value="RESUSCITATION-PROMOTING FACTOR RPFB"/>
    <property type="match status" value="1"/>
</dbReference>
<dbReference type="Pfam" id="PF07501">
    <property type="entry name" value="G5"/>
    <property type="match status" value="1"/>
</dbReference>
<dbReference type="PROSITE" id="PS51109">
    <property type="entry name" value="G5"/>
    <property type="match status" value="1"/>
</dbReference>
<dbReference type="CDD" id="cd14667">
    <property type="entry name" value="3D_containing_proteins"/>
    <property type="match status" value="1"/>
</dbReference>
<proteinExistence type="predicted"/>
<evidence type="ECO:0000313" key="3">
    <source>
        <dbReference type="EMBL" id="MBC8547450.1"/>
    </source>
</evidence>
<keyword evidence="1" id="KW-0732">Signal</keyword>
<name>A0A926DY82_9FIRM</name>
<evidence type="ECO:0000259" key="2">
    <source>
        <dbReference type="PROSITE" id="PS51109"/>
    </source>
</evidence>
<evidence type="ECO:0000313" key="4">
    <source>
        <dbReference type="Proteomes" id="UP000653127"/>
    </source>
</evidence>
<protein>
    <submittedName>
        <fullName evidence="3">DUF348 domain-containing protein</fullName>
    </submittedName>
</protein>
<dbReference type="InterPro" id="IPR007137">
    <property type="entry name" value="DUF348"/>
</dbReference>
<dbReference type="InterPro" id="IPR051933">
    <property type="entry name" value="Resuscitation_pf_RpfB"/>
</dbReference>
<evidence type="ECO:0000256" key="1">
    <source>
        <dbReference type="ARBA" id="ARBA00022729"/>
    </source>
</evidence>
<dbReference type="SMART" id="SM01208">
    <property type="entry name" value="G5"/>
    <property type="match status" value="1"/>
</dbReference>
<dbReference type="GO" id="GO:0019867">
    <property type="term" value="C:outer membrane"/>
    <property type="evidence" value="ECO:0007669"/>
    <property type="project" value="InterPro"/>
</dbReference>
<dbReference type="GO" id="GO:0004553">
    <property type="term" value="F:hydrolase activity, hydrolyzing O-glycosyl compounds"/>
    <property type="evidence" value="ECO:0007669"/>
    <property type="project" value="InterPro"/>
</dbReference>
<comment type="caution">
    <text evidence="3">The sequence shown here is derived from an EMBL/GenBank/DDBJ whole genome shotgun (WGS) entry which is preliminary data.</text>
</comment>
<dbReference type="Proteomes" id="UP000653127">
    <property type="component" value="Unassembled WGS sequence"/>
</dbReference>
<dbReference type="GO" id="GO:0009254">
    <property type="term" value="P:peptidoglycan turnover"/>
    <property type="evidence" value="ECO:0007669"/>
    <property type="project" value="InterPro"/>
</dbReference>
<dbReference type="Pfam" id="PF06725">
    <property type="entry name" value="3D"/>
    <property type="match status" value="1"/>
</dbReference>
<accession>A0A926DY82</accession>
<dbReference type="InterPro" id="IPR010611">
    <property type="entry name" value="3D_dom"/>
</dbReference>
<dbReference type="PANTHER" id="PTHR39160">
    <property type="entry name" value="CELL WALL-BINDING PROTEIN YOCH"/>
    <property type="match status" value="1"/>
</dbReference>
<dbReference type="Gene3D" id="2.40.40.10">
    <property type="entry name" value="RlpA-like domain"/>
    <property type="match status" value="1"/>
</dbReference>
<dbReference type="Pfam" id="PF03990">
    <property type="entry name" value="DUF348"/>
    <property type="match status" value="1"/>
</dbReference>